<organism evidence="1 2">
    <name type="scientific">Panicum virgatum</name>
    <name type="common">Blackwell switchgrass</name>
    <dbReference type="NCBI Taxonomy" id="38727"/>
    <lineage>
        <taxon>Eukaryota</taxon>
        <taxon>Viridiplantae</taxon>
        <taxon>Streptophyta</taxon>
        <taxon>Embryophyta</taxon>
        <taxon>Tracheophyta</taxon>
        <taxon>Spermatophyta</taxon>
        <taxon>Magnoliopsida</taxon>
        <taxon>Liliopsida</taxon>
        <taxon>Poales</taxon>
        <taxon>Poaceae</taxon>
        <taxon>PACMAD clade</taxon>
        <taxon>Panicoideae</taxon>
        <taxon>Panicodae</taxon>
        <taxon>Paniceae</taxon>
        <taxon>Panicinae</taxon>
        <taxon>Panicum</taxon>
        <taxon>Panicum sect. Hiantes</taxon>
    </lineage>
</organism>
<evidence type="ECO:0000313" key="1">
    <source>
        <dbReference type="EMBL" id="KAG2606946.1"/>
    </source>
</evidence>
<evidence type="ECO:0000313" key="2">
    <source>
        <dbReference type="Proteomes" id="UP000823388"/>
    </source>
</evidence>
<dbReference type="EMBL" id="CM029044">
    <property type="protein sequence ID" value="KAG2606946.1"/>
    <property type="molecule type" value="Genomic_DNA"/>
</dbReference>
<name>A0A8T0TEE7_PANVG</name>
<dbReference type="Proteomes" id="UP000823388">
    <property type="component" value="Chromosome 4N"/>
</dbReference>
<protein>
    <submittedName>
        <fullName evidence="1">Uncharacterized protein</fullName>
    </submittedName>
</protein>
<accession>A0A8T0TEE7</accession>
<dbReference type="AlphaFoldDB" id="A0A8T0TEE7"/>
<gene>
    <name evidence="1" type="ORF">PVAP13_4NG197100</name>
</gene>
<proteinExistence type="predicted"/>
<comment type="caution">
    <text evidence="1">The sequence shown here is derived from an EMBL/GenBank/DDBJ whole genome shotgun (WGS) entry which is preliminary data.</text>
</comment>
<keyword evidence="2" id="KW-1185">Reference proteome</keyword>
<sequence length="41" mass="4347">MKILSESAEFCSGVIGSKHCFGLILVKRPCDAVCNPTTGYA</sequence>
<reference evidence="1" key="1">
    <citation type="submission" date="2020-05" db="EMBL/GenBank/DDBJ databases">
        <title>WGS assembly of Panicum virgatum.</title>
        <authorList>
            <person name="Lovell J.T."/>
            <person name="Jenkins J."/>
            <person name="Shu S."/>
            <person name="Juenger T.E."/>
            <person name="Schmutz J."/>
        </authorList>
    </citation>
    <scope>NUCLEOTIDE SEQUENCE</scope>
    <source>
        <strain evidence="1">AP13</strain>
    </source>
</reference>